<protein>
    <submittedName>
        <fullName evidence="2">Uncharacterized protein</fullName>
    </submittedName>
</protein>
<reference evidence="2 3" key="1">
    <citation type="submission" date="2015-07" db="EMBL/GenBank/DDBJ databases">
        <authorList>
            <person name="Ju K.-S."/>
            <person name="Doroghazi J.R."/>
            <person name="Metcalf W.W."/>
        </authorList>
    </citation>
    <scope>NUCLEOTIDE SEQUENCE [LARGE SCALE GENOMIC DNA]</scope>
    <source>
        <strain evidence="2 3">NRRL B-3589</strain>
    </source>
</reference>
<keyword evidence="3" id="KW-1185">Reference proteome</keyword>
<comment type="caution">
    <text evidence="2">The sequence shown here is derived from an EMBL/GenBank/DDBJ whole genome shotgun (WGS) entry which is preliminary data.</text>
</comment>
<feature type="non-terminal residue" evidence="2">
    <location>
        <position position="1"/>
    </location>
</feature>
<organism evidence="2 3">
    <name type="scientific">Streptomyces varsoviensis</name>
    <dbReference type="NCBI Taxonomy" id="67373"/>
    <lineage>
        <taxon>Bacteria</taxon>
        <taxon>Bacillati</taxon>
        <taxon>Actinomycetota</taxon>
        <taxon>Actinomycetes</taxon>
        <taxon>Kitasatosporales</taxon>
        <taxon>Streptomycetaceae</taxon>
        <taxon>Streptomyces</taxon>
    </lineage>
</organism>
<accession>A0ABR5J2L5</accession>
<gene>
    <name evidence="2" type="ORF">ADK38_24170</name>
</gene>
<evidence type="ECO:0000313" key="2">
    <source>
        <dbReference type="EMBL" id="KOG87663.1"/>
    </source>
</evidence>
<feature type="region of interest" description="Disordered" evidence="1">
    <location>
        <begin position="1"/>
        <end position="41"/>
    </location>
</feature>
<evidence type="ECO:0000256" key="1">
    <source>
        <dbReference type="SAM" id="MobiDB-lite"/>
    </source>
</evidence>
<dbReference type="EMBL" id="LGUT01002100">
    <property type="protein sequence ID" value="KOG87663.1"/>
    <property type="molecule type" value="Genomic_DNA"/>
</dbReference>
<feature type="compositionally biased region" description="Polar residues" evidence="1">
    <location>
        <begin position="14"/>
        <end position="33"/>
    </location>
</feature>
<evidence type="ECO:0000313" key="3">
    <source>
        <dbReference type="Proteomes" id="UP000037020"/>
    </source>
</evidence>
<sequence>TGSTLVSVARRTPSADSTATGTTPAGVAKTSSPGPIRSASATAVAMVACPQKETSASGLK</sequence>
<proteinExistence type="predicted"/>
<dbReference type="Proteomes" id="UP000037020">
    <property type="component" value="Unassembled WGS sequence"/>
</dbReference>
<name>A0ABR5J2L5_9ACTN</name>